<evidence type="ECO:0000313" key="2">
    <source>
        <dbReference type="EMBL" id="EKG09627.1"/>
    </source>
</evidence>
<evidence type="ECO:0000256" key="1">
    <source>
        <dbReference type="SAM" id="MobiDB-lite"/>
    </source>
</evidence>
<comment type="caution">
    <text evidence="2">The sequence shown here is derived from an EMBL/GenBank/DDBJ whole genome shotgun (WGS) entry which is preliminary data.</text>
</comment>
<feature type="region of interest" description="Disordered" evidence="1">
    <location>
        <begin position="122"/>
        <end position="177"/>
    </location>
</feature>
<accession>K2R9V6</accession>
<dbReference type="InParanoid" id="K2R9V6"/>
<dbReference type="EMBL" id="AHHD01000593">
    <property type="protein sequence ID" value="EKG09627.1"/>
    <property type="molecule type" value="Genomic_DNA"/>
</dbReference>
<dbReference type="Proteomes" id="UP000007129">
    <property type="component" value="Unassembled WGS sequence"/>
</dbReference>
<dbReference type="AlphaFoldDB" id="K2R9V6"/>
<organism evidence="2 3">
    <name type="scientific">Macrophomina phaseolina (strain MS6)</name>
    <name type="common">Charcoal rot fungus</name>
    <dbReference type="NCBI Taxonomy" id="1126212"/>
    <lineage>
        <taxon>Eukaryota</taxon>
        <taxon>Fungi</taxon>
        <taxon>Dikarya</taxon>
        <taxon>Ascomycota</taxon>
        <taxon>Pezizomycotina</taxon>
        <taxon>Dothideomycetes</taxon>
        <taxon>Dothideomycetes incertae sedis</taxon>
        <taxon>Botryosphaeriales</taxon>
        <taxon>Botryosphaeriaceae</taxon>
        <taxon>Macrophomina</taxon>
    </lineage>
</organism>
<gene>
    <name evidence="2" type="ORF">MPH_13330</name>
</gene>
<reference evidence="2 3" key="1">
    <citation type="journal article" date="2012" name="BMC Genomics">
        <title>Tools to kill: Genome of one of the most destructive plant pathogenic fungi Macrophomina phaseolina.</title>
        <authorList>
            <person name="Islam M.S."/>
            <person name="Haque M.S."/>
            <person name="Islam M.M."/>
            <person name="Emdad E.M."/>
            <person name="Halim A."/>
            <person name="Hossen Q.M.M."/>
            <person name="Hossain M.Z."/>
            <person name="Ahmed B."/>
            <person name="Rahim S."/>
            <person name="Rahman M.S."/>
            <person name="Alam M.M."/>
            <person name="Hou S."/>
            <person name="Wan X."/>
            <person name="Saito J.A."/>
            <person name="Alam M."/>
        </authorList>
    </citation>
    <scope>NUCLEOTIDE SEQUENCE [LARGE SCALE GENOMIC DNA]</scope>
    <source>
        <strain evidence="2 3">MS6</strain>
    </source>
</reference>
<dbReference type="VEuPathDB" id="FungiDB:MPH_13330"/>
<name>K2R9V6_MACPH</name>
<proteinExistence type="predicted"/>
<protein>
    <submittedName>
        <fullName evidence="2">Uncharacterized protein</fullName>
    </submittedName>
</protein>
<sequence length="210" mass="22721">MPIPCARCLLLEEKGKPVVYRITPGYSRCGECARRGNTHCDTSGAEEVIRLERAIAKVAANKVEALDTISKLTSELRAASSRLERSRKQKILLQRRSGLILNKKAQSIKNLEELDRLEAAREARGPVNPENAKEERSPKRLRGATSASNAMESSQSVGSPGVGSGSTPPEGSGLVNQARLSPFPKFDFGSFVYNKSAVLVDLGFGDGTHQ</sequence>
<dbReference type="eggNOG" id="ENOG502R576">
    <property type="taxonomic scope" value="Eukaryota"/>
</dbReference>
<feature type="compositionally biased region" description="Low complexity" evidence="1">
    <location>
        <begin position="152"/>
        <end position="173"/>
    </location>
</feature>
<evidence type="ECO:0000313" key="3">
    <source>
        <dbReference type="Proteomes" id="UP000007129"/>
    </source>
</evidence>
<dbReference type="HOGENOM" id="CLU_113811_0_0_1"/>